<keyword evidence="9" id="KW-1185">Reference proteome</keyword>
<evidence type="ECO:0000256" key="3">
    <source>
        <dbReference type="ARBA" id="ARBA00012929"/>
    </source>
</evidence>
<evidence type="ECO:0000259" key="7">
    <source>
        <dbReference type="Pfam" id="PF04321"/>
    </source>
</evidence>
<comment type="similarity">
    <text evidence="2 6">Belongs to the dTDP-4-dehydrorhamnose reductase family.</text>
</comment>
<evidence type="ECO:0000256" key="2">
    <source>
        <dbReference type="ARBA" id="ARBA00010944"/>
    </source>
</evidence>
<sequence>MKVLVLGAGGQVGSAMVGRSPSSVSITGFDRRSLDVTDRDRLARAMHEIGPDVVVNCTAYTKVDDAESDPGLAHAINCEAVGKIVETAHATGARCVHLSTDFVFNGHSSRPYSPGDPTEPVNVYGGTKRAGELQLGPEDLLVRTAWVYDGKNRNFVTTMLGLMRDREELGVVCDQIGTPTFANDLADALWRLIACDAKGTLHYTNAGVASWYDFAVAIFEEATDSGTLKKDVIIRPIKTEEFPTAARRPAFSVLDCFTTYELLGEPARHWRAALRTALEPS</sequence>
<keyword evidence="6 8" id="KW-0560">Oxidoreductase</keyword>
<organism evidence="8 9">
    <name type="scientific">Qipengyuania gelatinilytica</name>
    <dbReference type="NCBI Taxonomy" id="2867231"/>
    <lineage>
        <taxon>Bacteria</taxon>
        <taxon>Pseudomonadati</taxon>
        <taxon>Pseudomonadota</taxon>
        <taxon>Alphaproteobacteria</taxon>
        <taxon>Sphingomonadales</taxon>
        <taxon>Erythrobacteraceae</taxon>
        <taxon>Qipengyuania</taxon>
    </lineage>
</organism>
<evidence type="ECO:0000313" key="9">
    <source>
        <dbReference type="Proteomes" id="UP000824321"/>
    </source>
</evidence>
<evidence type="ECO:0000256" key="4">
    <source>
        <dbReference type="ARBA" id="ARBA00017099"/>
    </source>
</evidence>
<keyword evidence="6" id="KW-0521">NADP</keyword>
<dbReference type="EMBL" id="CP081294">
    <property type="protein sequence ID" value="QZD95076.1"/>
    <property type="molecule type" value="Genomic_DNA"/>
</dbReference>
<dbReference type="EC" id="1.1.1.133" evidence="3 6"/>
<dbReference type="InterPro" id="IPR005913">
    <property type="entry name" value="dTDP_dehydrorham_reduct"/>
</dbReference>
<comment type="function">
    <text evidence="6">Catalyzes the reduction of dTDP-6-deoxy-L-lyxo-4-hexulose to yield dTDP-L-rhamnose.</text>
</comment>
<reference evidence="8 9" key="1">
    <citation type="submission" date="2021-08" db="EMBL/GenBank/DDBJ databases">
        <title>Comparative Genomics Analysis of the Genus Qipengyuania Reveals Extensive Genetic Diversity and Metabolic Versatility, Including the Description of Fifteen Novel Species.</title>
        <authorList>
            <person name="Liu Y."/>
        </authorList>
    </citation>
    <scope>NUCLEOTIDE SEQUENCE [LARGE SCALE GENOMIC DNA]</scope>
    <source>
        <strain evidence="8 9">1NDH1</strain>
    </source>
</reference>
<proteinExistence type="inferred from homology"/>
<dbReference type="PANTHER" id="PTHR10491">
    <property type="entry name" value="DTDP-4-DEHYDRORHAMNOSE REDUCTASE"/>
    <property type="match status" value="1"/>
</dbReference>
<dbReference type="NCBIfam" id="TIGR01214">
    <property type="entry name" value="rmlD"/>
    <property type="match status" value="1"/>
</dbReference>
<comment type="catalytic activity">
    <reaction evidence="5 6">
        <text>dTDP-beta-L-rhamnose + NADP(+) = dTDP-4-dehydro-beta-L-rhamnose + NADPH + H(+)</text>
        <dbReference type="Rhea" id="RHEA:21796"/>
        <dbReference type="ChEBI" id="CHEBI:15378"/>
        <dbReference type="ChEBI" id="CHEBI:57510"/>
        <dbReference type="ChEBI" id="CHEBI:57783"/>
        <dbReference type="ChEBI" id="CHEBI:58349"/>
        <dbReference type="ChEBI" id="CHEBI:62830"/>
        <dbReference type="EC" id="1.1.1.133"/>
    </reaction>
</comment>
<dbReference type="SUPFAM" id="SSF51735">
    <property type="entry name" value="NAD(P)-binding Rossmann-fold domains"/>
    <property type="match status" value="1"/>
</dbReference>
<dbReference type="CDD" id="cd05254">
    <property type="entry name" value="dTDP_HR_like_SDR_e"/>
    <property type="match status" value="1"/>
</dbReference>
<evidence type="ECO:0000256" key="6">
    <source>
        <dbReference type="RuleBase" id="RU364082"/>
    </source>
</evidence>
<dbReference type="Proteomes" id="UP000824321">
    <property type="component" value="Chromosome"/>
</dbReference>
<feature type="domain" description="RmlD-like substrate binding" evidence="7">
    <location>
        <begin position="1"/>
        <end position="279"/>
    </location>
</feature>
<evidence type="ECO:0000313" key="8">
    <source>
        <dbReference type="EMBL" id="QZD95076.1"/>
    </source>
</evidence>
<dbReference type="GO" id="GO:0008831">
    <property type="term" value="F:dTDP-4-dehydrorhamnose reductase activity"/>
    <property type="evidence" value="ECO:0007669"/>
    <property type="project" value="UniProtKB-EC"/>
</dbReference>
<evidence type="ECO:0000256" key="5">
    <source>
        <dbReference type="ARBA" id="ARBA00048200"/>
    </source>
</evidence>
<accession>A0ABX9A1C3</accession>
<dbReference type="InterPro" id="IPR036291">
    <property type="entry name" value="NAD(P)-bd_dom_sf"/>
</dbReference>
<protein>
    <recommendedName>
        <fullName evidence="4 6">dTDP-4-dehydrorhamnose reductase</fullName>
        <ecNumber evidence="3 6">1.1.1.133</ecNumber>
    </recommendedName>
</protein>
<comment type="cofactor">
    <cofactor evidence="6">
        <name>Mg(2+)</name>
        <dbReference type="ChEBI" id="CHEBI:18420"/>
    </cofactor>
    <text evidence="6">Binds 1 Mg(2+) ion per monomer.</text>
</comment>
<dbReference type="PANTHER" id="PTHR10491:SF4">
    <property type="entry name" value="METHIONINE ADENOSYLTRANSFERASE 2 SUBUNIT BETA"/>
    <property type="match status" value="1"/>
</dbReference>
<dbReference type="Gene3D" id="3.90.25.10">
    <property type="entry name" value="UDP-galactose 4-epimerase, domain 1"/>
    <property type="match status" value="1"/>
</dbReference>
<name>A0ABX9A1C3_9SPHN</name>
<dbReference type="InterPro" id="IPR029903">
    <property type="entry name" value="RmlD-like-bd"/>
</dbReference>
<comment type="pathway">
    <text evidence="1 6">Carbohydrate biosynthesis; dTDP-L-rhamnose biosynthesis.</text>
</comment>
<evidence type="ECO:0000256" key="1">
    <source>
        <dbReference type="ARBA" id="ARBA00004781"/>
    </source>
</evidence>
<gene>
    <name evidence="8" type="primary">rfbD</name>
    <name evidence="8" type="ORF">K3136_13565</name>
</gene>
<dbReference type="Gene3D" id="3.40.50.720">
    <property type="entry name" value="NAD(P)-binding Rossmann-like Domain"/>
    <property type="match status" value="1"/>
</dbReference>
<dbReference type="Pfam" id="PF04321">
    <property type="entry name" value="RmlD_sub_bind"/>
    <property type="match status" value="1"/>
</dbReference>
<dbReference type="RefSeq" id="WP_221430818.1">
    <property type="nucleotide sequence ID" value="NZ_CP081294.1"/>
</dbReference>